<sequence>MALTGEPAIEEAGTARARAEAAPDARPEQAGASVAPPSSYRMITPTDWFRIPLRSAAQREKSVQALVDLTYASRDEFAVKRRELRELLTSITDKAVEQLGIELYLSTQGVFGVPIPASLLVTAEPEDPAVRAVLPVEMLADGLRNKHGENADVRVVRLTCGPAVRCRRRELSQDSKDLGQPEDRPSTLLDFYLPVPHSGAWLVLSFSTPLPELADAQVEMFDAVADSFLWA</sequence>
<comment type="caution">
    <text evidence="2">The sequence shown here is derived from an EMBL/GenBank/DDBJ whole genome shotgun (WGS) entry which is preliminary data.</text>
</comment>
<gene>
    <name evidence="2" type="ORF">RM780_10965</name>
</gene>
<keyword evidence="3" id="KW-1185">Reference proteome</keyword>
<organism evidence="2 3">
    <name type="scientific">Streptomyces boetiae</name>
    <dbReference type="NCBI Taxonomy" id="3075541"/>
    <lineage>
        <taxon>Bacteria</taxon>
        <taxon>Bacillati</taxon>
        <taxon>Actinomycetota</taxon>
        <taxon>Actinomycetes</taxon>
        <taxon>Kitasatosporales</taxon>
        <taxon>Streptomycetaceae</taxon>
        <taxon>Streptomyces</taxon>
    </lineage>
</organism>
<dbReference type="RefSeq" id="WP_311630432.1">
    <property type="nucleotide sequence ID" value="NZ_JAVREN010000012.1"/>
</dbReference>
<protein>
    <submittedName>
        <fullName evidence="2">Uncharacterized protein</fullName>
    </submittedName>
</protein>
<reference evidence="3" key="1">
    <citation type="submission" date="2023-07" db="EMBL/GenBank/DDBJ databases">
        <title>30 novel species of actinomycetes from the DSMZ collection.</title>
        <authorList>
            <person name="Nouioui I."/>
        </authorList>
    </citation>
    <scope>NUCLEOTIDE SEQUENCE [LARGE SCALE GENOMIC DNA]</scope>
    <source>
        <strain evidence="3">DSM 44917</strain>
    </source>
</reference>
<feature type="compositionally biased region" description="Basic and acidic residues" evidence="1">
    <location>
        <begin position="17"/>
        <end position="27"/>
    </location>
</feature>
<evidence type="ECO:0000313" key="2">
    <source>
        <dbReference type="EMBL" id="MDT0307483.1"/>
    </source>
</evidence>
<evidence type="ECO:0000313" key="3">
    <source>
        <dbReference type="Proteomes" id="UP001183388"/>
    </source>
</evidence>
<evidence type="ECO:0000256" key="1">
    <source>
        <dbReference type="SAM" id="MobiDB-lite"/>
    </source>
</evidence>
<dbReference type="Proteomes" id="UP001183388">
    <property type="component" value="Unassembled WGS sequence"/>
</dbReference>
<proteinExistence type="predicted"/>
<dbReference type="EMBL" id="JAVREN010000012">
    <property type="protein sequence ID" value="MDT0307483.1"/>
    <property type="molecule type" value="Genomic_DNA"/>
</dbReference>
<name>A0ABU2L859_9ACTN</name>
<accession>A0ABU2L859</accession>
<feature type="region of interest" description="Disordered" evidence="1">
    <location>
        <begin position="1"/>
        <end position="38"/>
    </location>
</feature>